<feature type="region of interest" description="Disordered" evidence="3">
    <location>
        <begin position="77"/>
        <end position="96"/>
    </location>
</feature>
<feature type="region of interest" description="Disordered" evidence="3">
    <location>
        <begin position="218"/>
        <end position="374"/>
    </location>
</feature>
<dbReference type="Pfam" id="PF00379">
    <property type="entry name" value="Chitin_bind_4"/>
    <property type="match status" value="2"/>
</dbReference>
<gene>
    <name evidence="5" type="ORF">Fcan01_14943</name>
</gene>
<feature type="compositionally biased region" description="Basic residues" evidence="3">
    <location>
        <begin position="532"/>
        <end position="544"/>
    </location>
</feature>
<feature type="region of interest" description="Disordered" evidence="3">
    <location>
        <begin position="668"/>
        <end position="707"/>
    </location>
</feature>
<sequence length="884" mass="96084">MRSLVILMGVVVALVNSQNATETNSDAPASNSSTRLPRGTVYQIRPVNFDDTSDSNPFTALDSIAGIDLAKLKSRAIDDKPSQQDSSYPSPSSSSVRVINLKDSDAVEAVDIPKFLLSASSGPVGRREFSNDDQEEEGADLGKREPKSSPSQPVPIHSEDGAEEPWDASYAFGYTLEDQARHEVSDPDGNIRGYYQYVDDEGYVRKVVYTAGAGKGFVVLNKEKVKGPRPYPPKKTNHHHHSKPGNAPPGYDPRPSSSRPPGPRPNRPRPNYPQSSDPDFDFPESPKAPPQGPSSSPPRPGWSSPSPPSPPSPPRLGWTSGKEGGSRRPIYVVKIRKPQHKHGEEEDDGPPGGYFTNKGGDSSEDSGQWDGDVGYGPVYKYRGGKKGHVSGQPRPDGSYTFGYETETANRLEKSDNFGNVRGSYSYIDNEGVKRTVHYIAGATTGFQVLGSSPSSSRSVRIEAPPGFVVTRRNAPPSSASTVAPSLSTAESEYPGFPPNVIVYHIQADANSLNLSPWWDAFGYSKRPRKMRRIMRVHRKKPRNFRKNEEDEEDEQQQGLDKETQIQQGPISDIKFEDDNGSTSSTPQTPTRERALPPTDNLDNAVPLSDELSPSSVDTSSPRPMYLIRTRSDNDRPRPFRHSTKVNLDNNFDMKTFFVRARRPSHRAYTKNFFGPESDPSSGSSSGEERDHNDPILLGPSHSSLRARRRLPVPNPILLKPSSSRVSVRSRGARLDVAESNAYPVVSTPPSGDEVQVPPTPNPVELFAAGNLETGDASSREVSTSKSMQLSISSSTTRIPVSSETPSPVTPPPTPPSSTSSEPPTTPAPASTPSPRENTLTLTDKEFEHTGIGGGIMSSSTRLMQRLGVQQPNLGGTAAPPDNQN</sequence>
<feature type="compositionally biased region" description="Pro residues" evidence="3">
    <location>
        <begin position="246"/>
        <end position="271"/>
    </location>
</feature>
<dbReference type="GO" id="GO:0062129">
    <property type="term" value="C:chitin-based extracellular matrix"/>
    <property type="evidence" value="ECO:0007669"/>
    <property type="project" value="TreeGrafter"/>
</dbReference>
<reference evidence="5 6" key="1">
    <citation type="submission" date="2015-12" db="EMBL/GenBank/DDBJ databases">
        <title>The genome of Folsomia candida.</title>
        <authorList>
            <person name="Faddeeva A."/>
            <person name="Derks M.F."/>
            <person name="Anvar Y."/>
            <person name="Smit S."/>
            <person name="Van Straalen N."/>
            <person name="Roelofs D."/>
        </authorList>
    </citation>
    <scope>NUCLEOTIDE SEQUENCE [LARGE SCALE GENOMIC DNA]</scope>
    <source>
        <strain evidence="5 6">VU population</strain>
        <tissue evidence="5">Whole body</tissue>
    </source>
</reference>
<evidence type="ECO:0000313" key="5">
    <source>
        <dbReference type="EMBL" id="OXA49998.1"/>
    </source>
</evidence>
<feature type="signal peptide" evidence="4">
    <location>
        <begin position="1"/>
        <end position="17"/>
    </location>
</feature>
<evidence type="ECO:0000256" key="4">
    <source>
        <dbReference type="SAM" id="SignalP"/>
    </source>
</evidence>
<dbReference type="GO" id="GO:0008010">
    <property type="term" value="F:structural constituent of chitin-based larval cuticle"/>
    <property type="evidence" value="ECO:0007669"/>
    <property type="project" value="TreeGrafter"/>
</dbReference>
<feature type="region of interest" description="Disordered" evidence="3">
    <location>
        <begin position="122"/>
        <end position="170"/>
    </location>
</feature>
<evidence type="ECO:0000256" key="3">
    <source>
        <dbReference type="SAM" id="MobiDB-lite"/>
    </source>
</evidence>
<protein>
    <recommendedName>
        <fullName evidence="7">Cuticle protein 6</fullName>
    </recommendedName>
</protein>
<accession>A0A226DY88</accession>
<dbReference type="InterPro" id="IPR050468">
    <property type="entry name" value="Cuticle_Struct_Prot"/>
</dbReference>
<dbReference type="STRING" id="158441.A0A226DY88"/>
<keyword evidence="4" id="KW-0732">Signal</keyword>
<dbReference type="PANTHER" id="PTHR10380:SF235">
    <property type="entry name" value="CUTICULAR PROTEIN 73D, ISOFORM B"/>
    <property type="match status" value="1"/>
</dbReference>
<feature type="compositionally biased region" description="Low complexity" evidence="3">
    <location>
        <begin position="83"/>
        <end position="95"/>
    </location>
</feature>
<dbReference type="EMBL" id="LNIX01000009">
    <property type="protein sequence ID" value="OXA49998.1"/>
    <property type="molecule type" value="Genomic_DNA"/>
</dbReference>
<evidence type="ECO:0000313" key="6">
    <source>
        <dbReference type="Proteomes" id="UP000198287"/>
    </source>
</evidence>
<dbReference type="AlphaFoldDB" id="A0A226DY88"/>
<feature type="compositionally biased region" description="Polar residues" evidence="3">
    <location>
        <begin position="775"/>
        <end position="798"/>
    </location>
</feature>
<organism evidence="5 6">
    <name type="scientific">Folsomia candida</name>
    <name type="common">Springtail</name>
    <dbReference type="NCBI Taxonomy" id="158441"/>
    <lineage>
        <taxon>Eukaryota</taxon>
        <taxon>Metazoa</taxon>
        <taxon>Ecdysozoa</taxon>
        <taxon>Arthropoda</taxon>
        <taxon>Hexapoda</taxon>
        <taxon>Collembola</taxon>
        <taxon>Entomobryomorpha</taxon>
        <taxon>Isotomoidea</taxon>
        <taxon>Isotomidae</taxon>
        <taxon>Proisotominae</taxon>
        <taxon>Folsomia</taxon>
    </lineage>
</organism>
<dbReference type="Proteomes" id="UP000198287">
    <property type="component" value="Unassembled WGS sequence"/>
</dbReference>
<name>A0A226DY88_FOLCA</name>
<dbReference type="OrthoDB" id="8196648at2759"/>
<evidence type="ECO:0000256" key="1">
    <source>
        <dbReference type="ARBA" id="ARBA00022460"/>
    </source>
</evidence>
<evidence type="ECO:0008006" key="7">
    <source>
        <dbReference type="Google" id="ProtNLM"/>
    </source>
</evidence>
<dbReference type="PROSITE" id="PS51155">
    <property type="entry name" value="CHIT_BIND_RR_2"/>
    <property type="match status" value="2"/>
</dbReference>
<feature type="compositionally biased region" description="Polar residues" evidence="3">
    <location>
        <begin position="580"/>
        <end position="589"/>
    </location>
</feature>
<feature type="region of interest" description="Disordered" evidence="3">
    <location>
        <begin position="742"/>
        <end position="884"/>
    </location>
</feature>
<dbReference type="InterPro" id="IPR000618">
    <property type="entry name" value="Insect_cuticle"/>
</dbReference>
<dbReference type="InterPro" id="IPR031311">
    <property type="entry name" value="CHIT_BIND_RR_consensus"/>
</dbReference>
<feature type="compositionally biased region" description="Polar residues" evidence="3">
    <location>
        <begin position="856"/>
        <end position="873"/>
    </location>
</feature>
<keyword evidence="6" id="KW-1185">Reference proteome</keyword>
<feature type="compositionally biased region" description="Low complexity" evidence="3">
    <location>
        <begin position="674"/>
        <end position="685"/>
    </location>
</feature>
<proteinExistence type="predicted"/>
<evidence type="ECO:0000256" key="2">
    <source>
        <dbReference type="PROSITE-ProRule" id="PRU00497"/>
    </source>
</evidence>
<feature type="chain" id="PRO_5011968511" description="Cuticle protein 6" evidence="4">
    <location>
        <begin position="18"/>
        <end position="884"/>
    </location>
</feature>
<feature type="region of interest" description="Disordered" evidence="3">
    <location>
        <begin position="532"/>
        <end position="645"/>
    </location>
</feature>
<feature type="compositionally biased region" description="Polar residues" evidence="3">
    <location>
        <begin position="611"/>
        <end position="621"/>
    </location>
</feature>
<comment type="caution">
    <text evidence="5">The sequence shown here is derived from an EMBL/GenBank/DDBJ whole genome shotgun (WGS) entry which is preliminary data.</text>
</comment>
<keyword evidence="1 2" id="KW-0193">Cuticle</keyword>
<dbReference type="PROSITE" id="PS00233">
    <property type="entry name" value="CHIT_BIND_RR_1"/>
    <property type="match status" value="2"/>
</dbReference>
<dbReference type="PANTHER" id="PTHR10380">
    <property type="entry name" value="CUTICLE PROTEIN"/>
    <property type="match status" value="1"/>
</dbReference>
<feature type="compositionally biased region" description="Pro residues" evidence="3">
    <location>
        <begin position="286"/>
        <end position="314"/>
    </location>
</feature>